<protein>
    <submittedName>
        <fullName evidence="1">Uncharacterized protein</fullName>
    </submittedName>
</protein>
<proteinExistence type="predicted"/>
<organism evidence="1 2">
    <name type="scientific">Natronoarchaeum mannanilyticum</name>
    <dbReference type="NCBI Taxonomy" id="926360"/>
    <lineage>
        <taxon>Archaea</taxon>
        <taxon>Methanobacteriati</taxon>
        <taxon>Methanobacteriota</taxon>
        <taxon>Stenosarchaea group</taxon>
        <taxon>Halobacteria</taxon>
        <taxon>Halobacteriales</taxon>
        <taxon>Natronoarchaeaceae</taxon>
    </lineage>
</organism>
<evidence type="ECO:0000313" key="1">
    <source>
        <dbReference type="EMBL" id="GAA0678790.1"/>
    </source>
</evidence>
<evidence type="ECO:0000313" key="2">
    <source>
        <dbReference type="Proteomes" id="UP001500420"/>
    </source>
</evidence>
<keyword evidence="2" id="KW-1185">Reference proteome</keyword>
<dbReference type="EMBL" id="BAAADV010000007">
    <property type="protein sequence ID" value="GAA0678790.1"/>
    <property type="molecule type" value="Genomic_DNA"/>
</dbReference>
<name>A0AAV3TD93_9EURY</name>
<dbReference type="AlphaFoldDB" id="A0AAV3TD93"/>
<dbReference type="RefSeq" id="WP_343774769.1">
    <property type="nucleotide sequence ID" value="NZ_BAAADV010000007.1"/>
</dbReference>
<gene>
    <name evidence="1" type="ORF">GCM10009020_28960</name>
</gene>
<dbReference type="Proteomes" id="UP001500420">
    <property type="component" value="Unassembled WGS sequence"/>
</dbReference>
<sequence length="96" mass="11054">MTYVAETPVETSMESVELDVKYRRDRLVVCLSGRTIEFCLDRDRQLATLETDTHQDEPSPDDIPDSVVRHVLNSGWRLPVPGERDGEHTIWTGEER</sequence>
<reference evidence="1 2" key="1">
    <citation type="journal article" date="2019" name="Int. J. Syst. Evol. Microbiol.">
        <title>The Global Catalogue of Microorganisms (GCM) 10K type strain sequencing project: providing services to taxonomists for standard genome sequencing and annotation.</title>
        <authorList>
            <consortium name="The Broad Institute Genomics Platform"/>
            <consortium name="The Broad Institute Genome Sequencing Center for Infectious Disease"/>
            <person name="Wu L."/>
            <person name="Ma J."/>
        </authorList>
    </citation>
    <scope>NUCLEOTIDE SEQUENCE [LARGE SCALE GENOMIC DNA]</scope>
    <source>
        <strain evidence="1 2">JCM 16328</strain>
    </source>
</reference>
<comment type="caution">
    <text evidence="1">The sequence shown here is derived from an EMBL/GenBank/DDBJ whole genome shotgun (WGS) entry which is preliminary data.</text>
</comment>
<accession>A0AAV3TD93</accession>